<feature type="compositionally biased region" description="Basic and acidic residues" evidence="2">
    <location>
        <begin position="78"/>
        <end position="90"/>
    </location>
</feature>
<feature type="domain" description="EF-hand" evidence="4">
    <location>
        <begin position="185"/>
        <end position="220"/>
    </location>
</feature>
<accession>A0A7R8X6H8</accession>
<feature type="compositionally biased region" description="Low complexity" evidence="2">
    <location>
        <begin position="437"/>
        <end position="448"/>
    </location>
</feature>
<feature type="domain" description="EH" evidence="3">
    <location>
        <begin position="152"/>
        <end position="241"/>
    </location>
</feature>
<dbReference type="GO" id="GO:0016197">
    <property type="term" value="P:endosomal transport"/>
    <property type="evidence" value="ECO:0007669"/>
    <property type="project" value="TreeGrafter"/>
</dbReference>
<feature type="region of interest" description="Disordered" evidence="2">
    <location>
        <begin position="418"/>
        <end position="569"/>
    </location>
</feature>
<feature type="coiled-coil region" evidence="1">
    <location>
        <begin position="632"/>
        <end position="659"/>
    </location>
</feature>
<sequence>MSGIVGSNSTPVAVLSTQDLIQLSDAENSQIITAPAVHSHDYEVLENHRKKQSEDGSGNSGMKRKDSSDEEEGCDCDQPAKEDVSEEYKSRSGSSSSNSPAPSPSVGAQWQHLLSIEERRQLLGTEEESSDRHSESDEEKEDVSIWEINQEQRIYYTEQFRKMQPDLLGLLPGQEARRFFEKSGLPIHELSAIWQLCDVTKDGALSLEEFCSAMHLVVLRRYSIPIPVTLPTSLMPTNITNGQLKSTDEDAATAPPKPNKWAQFEGETLSRTSSIQSPDEKPVNFDFQRNAIEKDPRIIHPKPRRIGEHSGGGDSSPRGLFDHSAGVELKGIQRPQPYLMPKLNLRHLTKITAWHEVKVEVVKMQTCIQGILLPPPPLDHEGRLPHLIQLPFIMVQKRWSKEDAFLLKCDMQHLLAQADGGGGIPPPPGSGIGGELSEGSSRSTSSTSEGEEGSHTNRFHRVTSSSGSLGPSSLPPSLPAGGSARKADHPPPPPPPRPSHTRSSSLDLNRVPPPVDGSEGSGTQVAAPPAIPPRPSPLHGSIGSRKSPPIPGVSPILPPPETFADTSSSSAFTHYRKHIPPSSCQLDEKILLGDLMKKRDEEFYRQLRSFLQAGQCNPEELKQAVSWLQDRKLNLLKSLTSLQEELSRIEEIRLALAQNLH</sequence>
<feature type="region of interest" description="Disordered" evidence="2">
    <location>
        <begin position="301"/>
        <end position="322"/>
    </location>
</feature>
<gene>
    <name evidence="5" type="ORF">DSTB1V02_LOCUS4572</name>
</gene>
<feature type="compositionally biased region" description="Pro residues" evidence="2">
    <location>
        <begin position="548"/>
        <end position="561"/>
    </location>
</feature>
<evidence type="ECO:0000256" key="2">
    <source>
        <dbReference type="SAM" id="MobiDB-lite"/>
    </source>
</evidence>
<organism evidence="5">
    <name type="scientific">Darwinula stevensoni</name>
    <dbReference type="NCBI Taxonomy" id="69355"/>
    <lineage>
        <taxon>Eukaryota</taxon>
        <taxon>Metazoa</taxon>
        <taxon>Ecdysozoa</taxon>
        <taxon>Arthropoda</taxon>
        <taxon>Crustacea</taxon>
        <taxon>Oligostraca</taxon>
        <taxon>Ostracoda</taxon>
        <taxon>Podocopa</taxon>
        <taxon>Podocopida</taxon>
        <taxon>Darwinulocopina</taxon>
        <taxon>Darwinuloidea</taxon>
        <taxon>Darwinulidae</taxon>
        <taxon>Darwinula</taxon>
    </lineage>
</organism>
<dbReference type="Gene3D" id="1.10.238.10">
    <property type="entry name" value="EF-hand"/>
    <property type="match status" value="1"/>
</dbReference>
<dbReference type="GO" id="GO:0005886">
    <property type="term" value="C:plasma membrane"/>
    <property type="evidence" value="ECO:0007669"/>
    <property type="project" value="TreeGrafter"/>
</dbReference>
<dbReference type="PROSITE" id="PS50222">
    <property type="entry name" value="EF_HAND_2"/>
    <property type="match status" value="1"/>
</dbReference>
<evidence type="ECO:0000256" key="1">
    <source>
        <dbReference type="SAM" id="Coils"/>
    </source>
</evidence>
<dbReference type="OrthoDB" id="10045710at2759"/>
<dbReference type="InterPro" id="IPR002048">
    <property type="entry name" value="EF_hand_dom"/>
</dbReference>
<feature type="region of interest" description="Disordered" evidence="2">
    <location>
        <begin position="242"/>
        <end position="282"/>
    </location>
</feature>
<keyword evidence="1" id="KW-0175">Coiled coil</keyword>
<dbReference type="PANTHER" id="PTHR11216:SF174">
    <property type="entry name" value="GH06923P"/>
    <property type="match status" value="1"/>
</dbReference>
<dbReference type="Pfam" id="PF12763">
    <property type="entry name" value="EH"/>
    <property type="match status" value="1"/>
</dbReference>
<dbReference type="PANTHER" id="PTHR11216">
    <property type="entry name" value="EH DOMAIN"/>
    <property type="match status" value="1"/>
</dbReference>
<protein>
    <submittedName>
        <fullName evidence="5">Uncharacterized protein</fullName>
    </submittedName>
</protein>
<dbReference type="CDD" id="cd00052">
    <property type="entry name" value="EH"/>
    <property type="match status" value="1"/>
</dbReference>
<dbReference type="AlphaFoldDB" id="A0A7R8X6H8"/>
<dbReference type="InterPro" id="IPR011992">
    <property type="entry name" value="EF-hand-dom_pair"/>
</dbReference>
<feature type="compositionally biased region" description="Low complexity" evidence="2">
    <location>
        <begin position="91"/>
        <end position="100"/>
    </location>
</feature>
<dbReference type="GO" id="GO:0005509">
    <property type="term" value="F:calcium ion binding"/>
    <property type="evidence" value="ECO:0007669"/>
    <property type="project" value="InterPro"/>
</dbReference>
<evidence type="ECO:0000259" key="4">
    <source>
        <dbReference type="PROSITE" id="PS50222"/>
    </source>
</evidence>
<evidence type="ECO:0000259" key="3">
    <source>
        <dbReference type="PROSITE" id="PS50031"/>
    </source>
</evidence>
<dbReference type="GO" id="GO:0005737">
    <property type="term" value="C:cytoplasm"/>
    <property type="evidence" value="ECO:0007669"/>
    <property type="project" value="TreeGrafter"/>
</dbReference>
<dbReference type="InterPro" id="IPR000261">
    <property type="entry name" value="EH_dom"/>
</dbReference>
<dbReference type="Proteomes" id="UP000677054">
    <property type="component" value="Unassembled WGS sequence"/>
</dbReference>
<dbReference type="SMART" id="SM00027">
    <property type="entry name" value="EH"/>
    <property type="match status" value="1"/>
</dbReference>
<proteinExistence type="predicted"/>
<name>A0A7R8X6H8_9CRUS</name>
<dbReference type="EMBL" id="CAJPEV010000685">
    <property type="protein sequence ID" value="CAG0887630.1"/>
    <property type="molecule type" value="Genomic_DNA"/>
</dbReference>
<evidence type="ECO:0000313" key="5">
    <source>
        <dbReference type="EMBL" id="CAD7244685.1"/>
    </source>
</evidence>
<dbReference type="GO" id="GO:0006897">
    <property type="term" value="P:endocytosis"/>
    <property type="evidence" value="ECO:0007669"/>
    <property type="project" value="TreeGrafter"/>
</dbReference>
<evidence type="ECO:0000313" key="6">
    <source>
        <dbReference type="Proteomes" id="UP000677054"/>
    </source>
</evidence>
<reference evidence="5" key="1">
    <citation type="submission" date="2020-11" db="EMBL/GenBank/DDBJ databases">
        <authorList>
            <person name="Tran Van P."/>
        </authorList>
    </citation>
    <scope>NUCLEOTIDE SEQUENCE</scope>
</reference>
<dbReference type="PROSITE" id="PS50031">
    <property type="entry name" value="EH"/>
    <property type="match status" value="1"/>
</dbReference>
<dbReference type="EMBL" id="LR900202">
    <property type="protein sequence ID" value="CAD7244685.1"/>
    <property type="molecule type" value="Genomic_DNA"/>
</dbReference>
<dbReference type="SUPFAM" id="SSF47473">
    <property type="entry name" value="EF-hand"/>
    <property type="match status" value="1"/>
</dbReference>
<feature type="compositionally biased region" description="Basic and acidic residues" evidence="2">
    <location>
        <begin position="38"/>
        <end position="47"/>
    </location>
</feature>
<feature type="region of interest" description="Disordered" evidence="2">
    <location>
        <begin position="32"/>
        <end position="109"/>
    </location>
</feature>
<feature type="region of interest" description="Disordered" evidence="2">
    <location>
        <begin position="124"/>
        <end position="143"/>
    </location>
</feature>
<keyword evidence="6" id="KW-1185">Reference proteome</keyword>